<keyword evidence="12" id="KW-0137">Centromere</keyword>
<evidence type="ECO:0000256" key="5">
    <source>
        <dbReference type="ARBA" id="ARBA00022490"/>
    </source>
</evidence>
<evidence type="ECO:0000256" key="10">
    <source>
        <dbReference type="ARBA" id="ARBA00023212"/>
    </source>
</evidence>
<comment type="similarity">
    <text evidence="3">Belongs to the SKA3 family.</text>
</comment>
<dbReference type="GO" id="GO:0005876">
    <property type="term" value="C:spindle microtubule"/>
    <property type="evidence" value="ECO:0007669"/>
    <property type="project" value="TreeGrafter"/>
</dbReference>
<evidence type="ECO:0000256" key="7">
    <source>
        <dbReference type="ARBA" id="ARBA00022701"/>
    </source>
</evidence>
<organism evidence="14 15">
    <name type="scientific">Anguilla anguilla</name>
    <name type="common">European freshwater eel</name>
    <name type="synonym">Muraena anguilla</name>
    <dbReference type="NCBI Taxonomy" id="7936"/>
    <lineage>
        <taxon>Eukaryota</taxon>
        <taxon>Metazoa</taxon>
        <taxon>Chordata</taxon>
        <taxon>Craniata</taxon>
        <taxon>Vertebrata</taxon>
        <taxon>Euteleostomi</taxon>
        <taxon>Actinopterygii</taxon>
        <taxon>Neopterygii</taxon>
        <taxon>Teleostei</taxon>
        <taxon>Anguilliformes</taxon>
        <taxon>Anguillidae</taxon>
        <taxon>Anguilla</taxon>
    </lineage>
</organism>
<keyword evidence="11" id="KW-0131">Cell cycle</keyword>
<feature type="region of interest" description="Disordered" evidence="13">
    <location>
        <begin position="124"/>
        <end position="168"/>
    </location>
</feature>
<evidence type="ECO:0000256" key="12">
    <source>
        <dbReference type="ARBA" id="ARBA00023328"/>
    </source>
</evidence>
<evidence type="ECO:0000256" key="6">
    <source>
        <dbReference type="ARBA" id="ARBA00022618"/>
    </source>
</evidence>
<dbReference type="Proteomes" id="UP001044222">
    <property type="component" value="Chromosome 16"/>
</dbReference>
<feature type="compositionally biased region" description="Basic and acidic residues" evidence="13">
    <location>
        <begin position="135"/>
        <end position="147"/>
    </location>
</feature>
<evidence type="ECO:0000256" key="9">
    <source>
        <dbReference type="ARBA" id="ARBA00022838"/>
    </source>
</evidence>
<dbReference type="GO" id="GO:0000278">
    <property type="term" value="P:mitotic cell cycle"/>
    <property type="evidence" value="ECO:0007669"/>
    <property type="project" value="TreeGrafter"/>
</dbReference>
<evidence type="ECO:0000256" key="4">
    <source>
        <dbReference type="ARBA" id="ARBA00022454"/>
    </source>
</evidence>
<keyword evidence="5" id="KW-0963">Cytoplasm</keyword>
<name>A0A9D3RMV2_ANGAN</name>
<comment type="caution">
    <text evidence="14">The sequence shown here is derived from an EMBL/GenBank/DDBJ whole genome shotgun (WGS) entry which is preliminary data.</text>
</comment>
<keyword evidence="6" id="KW-0132">Cell division</keyword>
<evidence type="ECO:0000256" key="11">
    <source>
        <dbReference type="ARBA" id="ARBA00023306"/>
    </source>
</evidence>
<keyword evidence="8" id="KW-0498">Mitosis</keyword>
<keyword evidence="4" id="KW-0158">Chromosome</keyword>
<evidence type="ECO:0000256" key="8">
    <source>
        <dbReference type="ARBA" id="ARBA00022776"/>
    </source>
</evidence>
<evidence type="ECO:0000256" key="3">
    <source>
        <dbReference type="ARBA" id="ARBA00007716"/>
    </source>
</evidence>
<evidence type="ECO:0000256" key="13">
    <source>
        <dbReference type="SAM" id="MobiDB-lite"/>
    </source>
</evidence>
<evidence type="ECO:0000256" key="2">
    <source>
        <dbReference type="ARBA" id="ARBA00004629"/>
    </source>
</evidence>
<evidence type="ECO:0000256" key="1">
    <source>
        <dbReference type="ARBA" id="ARBA00004186"/>
    </source>
</evidence>
<feature type="region of interest" description="Disordered" evidence="13">
    <location>
        <begin position="192"/>
        <end position="218"/>
    </location>
</feature>
<evidence type="ECO:0000313" key="15">
    <source>
        <dbReference type="Proteomes" id="UP001044222"/>
    </source>
</evidence>
<dbReference type="GO" id="GO:0000940">
    <property type="term" value="C:outer kinetochore"/>
    <property type="evidence" value="ECO:0007669"/>
    <property type="project" value="InterPro"/>
</dbReference>
<keyword evidence="15" id="KW-1185">Reference proteome</keyword>
<evidence type="ECO:0000313" key="14">
    <source>
        <dbReference type="EMBL" id="KAG5833457.1"/>
    </source>
</evidence>
<dbReference type="PANTHER" id="PTHR48118">
    <property type="entry name" value="SPINDLE AND KINETOCHORE-ASSOCIATED PROTEIN 3"/>
    <property type="match status" value="1"/>
</dbReference>
<dbReference type="GO" id="GO:0051301">
    <property type="term" value="P:cell division"/>
    <property type="evidence" value="ECO:0007669"/>
    <property type="project" value="UniProtKB-KW"/>
</dbReference>
<dbReference type="GO" id="GO:0007059">
    <property type="term" value="P:chromosome segregation"/>
    <property type="evidence" value="ECO:0007669"/>
    <property type="project" value="InterPro"/>
</dbReference>
<keyword evidence="7" id="KW-0493">Microtubule</keyword>
<dbReference type="Gene3D" id="6.10.250.1400">
    <property type="match status" value="1"/>
</dbReference>
<proteinExistence type="inferred from homology"/>
<reference evidence="14" key="1">
    <citation type="submission" date="2021-01" db="EMBL/GenBank/DDBJ databases">
        <title>A chromosome-scale assembly of European eel, Anguilla anguilla.</title>
        <authorList>
            <person name="Henkel C."/>
            <person name="Jong-Raadsen S.A."/>
            <person name="Dufour S."/>
            <person name="Weltzien F.-A."/>
            <person name="Palstra A.P."/>
            <person name="Pelster B."/>
            <person name="Spaink H.P."/>
            <person name="Van Den Thillart G.E."/>
            <person name="Jansen H."/>
            <person name="Zahm M."/>
            <person name="Klopp C."/>
            <person name="Cedric C."/>
            <person name="Louis A."/>
            <person name="Berthelot C."/>
            <person name="Parey E."/>
            <person name="Roest Crollius H."/>
            <person name="Montfort J."/>
            <person name="Robinson-Rechavi M."/>
            <person name="Bucao C."/>
            <person name="Bouchez O."/>
            <person name="Gislard M."/>
            <person name="Lluch J."/>
            <person name="Milhes M."/>
            <person name="Lampietro C."/>
            <person name="Lopez Roques C."/>
            <person name="Donnadieu C."/>
            <person name="Braasch I."/>
            <person name="Desvignes T."/>
            <person name="Postlethwait J."/>
            <person name="Bobe J."/>
            <person name="Guiguen Y."/>
            <person name="Dirks R."/>
        </authorList>
    </citation>
    <scope>NUCLEOTIDE SEQUENCE</scope>
    <source>
        <strain evidence="14">Tag_6206</strain>
        <tissue evidence="14">Liver</tissue>
    </source>
</reference>
<dbReference type="InterPro" id="IPR033341">
    <property type="entry name" value="SKA3"/>
</dbReference>
<sequence length="304" mass="33992">MGSSSARFFGKLRNVAVFLETETEKLKQAHQDTAHDSTEGGVKVLYELHKEVRDLRTQVKDQLAQFEVEGREMGKCMQMLLVLKQRTTEDIQRLKKHYEKYGYKGPGSTQKHSELRGHELEAVATGVDEEEDEEKQGKCDEAEEHPPCDTPPRTCPPDSSDPMRTPRLSDFGLSKISIQKALSDLQKHLGDVPDVPRLERPYPTATSEPVLPKTPKCTLPMDEEALTPRLEDFGITEHTMCLNNDFTMDLLRKKPTKSCGTADGVANLGTCPREDFSKLTPALASVSNSLDTDENLDPPEPPVF</sequence>
<protein>
    <recommendedName>
        <fullName evidence="16">Spindle and kinetochore-associated protein 3</fullName>
    </recommendedName>
</protein>
<gene>
    <name evidence="14" type="ORF">ANANG_G00276150</name>
</gene>
<keyword evidence="9" id="KW-0995">Kinetochore</keyword>
<keyword evidence="10" id="KW-0206">Cytoskeleton</keyword>
<comment type="subcellular location">
    <subcellularLocation>
        <location evidence="2">Chromosome</location>
        <location evidence="2">Centromere</location>
        <location evidence="2">Kinetochore</location>
    </subcellularLocation>
    <subcellularLocation>
        <location evidence="1">Cytoplasm</location>
        <location evidence="1">Cytoskeleton</location>
        <location evidence="1">Spindle</location>
    </subcellularLocation>
</comment>
<accession>A0A9D3RMV2</accession>
<evidence type="ECO:0008006" key="16">
    <source>
        <dbReference type="Google" id="ProtNLM"/>
    </source>
</evidence>
<dbReference type="PANTHER" id="PTHR48118:SF1">
    <property type="entry name" value="SPINDLE AND KINETOCHORE-ASSOCIATED PROTEIN 3"/>
    <property type="match status" value="1"/>
</dbReference>
<dbReference type="AlphaFoldDB" id="A0A9D3RMV2"/>
<dbReference type="EMBL" id="JAFIRN010000016">
    <property type="protein sequence ID" value="KAG5833457.1"/>
    <property type="molecule type" value="Genomic_DNA"/>
</dbReference>